<dbReference type="OrthoDB" id="4476201at2759"/>
<evidence type="ECO:0008006" key="3">
    <source>
        <dbReference type="Google" id="ProtNLM"/>
    </source>
</evidence>
<proteinExistence type="predicted"/>
<protein>
    <recommendedName>
        <fullName evidence="3">Heterokaryon incompatibility domain-containing protein</fullName>
    </recommendedName>
</protein>
<evidence type="ECO:0000313" key="2">
    <source>
        <dbReference type="Proteomes" id="UP000192596"/>
    </source>
</evidence>
<keyword evidence="2" id="KW-1185">Reference proteome</keyword>
<dbReference type="Pfam" id="PF26639">
    <property type="entry name" value="Het-6_barrel"/>
    <property type="match status" value="1"/>
</dbReference>
<comment type="caution">
    <text evidence="1">The sequence shown here is derived from an EMBL/GenBank/DDBJ whole genome shotgun (WGS) entry which is preliminary data.</text>
</comment>
<dbReference type="Proteomes" id="UP000192596">
    <property type="component" value="Unassembled WGS sequence"/>
</dbReference>
<organism evidence="1 2">
    <name type="scientific">Cryoendolithus antarcticus</name>
    <dbReference type="NCBI Taxonomy" id="1507870"/>
    <lineage>
        <taxon>Eukaryota</taxon>
        <taxon>Fungi</taxon>
        <taxon>Dikarya</taxon>
        <taxon>Ascomycota</taxon>
        <taxon>Pezizomycotina</taxon>
        <taxon>Dothideomycetes</taxon>
        <taxon>Dothideomycetidae</taxon>
        <taxon>Cladosporiales</taxon>
        <taxon>Cladosporiaceae</taxon>
        <taxon>Cryoendolithus</taxon>
    </lineage>
</organism>
<name>A0A1V8TJI4_9PEZI</name>
<dbReference type="AlphaFoldDB" id="A0A1V8TJI4"/>
<gene>
    <name evidence="1" type="ORF">B0A48_05628</name>
</gene>
<dbReference type="STRING" id="1507870.A0A1V8TJI4"/>
<evidence type="ECO:0000313" key="1">
    <source>
        <dbReference type="EMBL" id="OQO11372.1"/>
    </source>
</evidence>
<sequence>MSQLLSLSYWRRLWTLQELTVDETVAYSKHWGRSAYKPPNAEVLYGSHRVGWDQIEHFVSAIERLGLSNWLKSRQGADILEDLHAFRGVFEIRKCRLDSGWAVPLDTLLLATRRREASKPQDMVIGMLAMMDRSTIRKLALSSSMPVSQIFSIFGQYYIQHEPQECLLNHNATQDELPGLPSWCPDFSSREITSIIGTRSFKRTAGEDDNQAVHTPCAGFNEKGKWAIPKHRLEFGRLVVNVFTAKGGDNGLYNTGNPRGLQPVECSHSIRASGILLDVVTSVIDCNPAAEAINFLASDSVQQIHEWDRQCIQLARQTLPAGSSGFDIYARTITANRITTSTTISNEAWYDKEARVDVAGQYLRFQQFVQATLGARTTISPANMDADTLRFIQCLQQMSCQRRFFATKSGRIGLGSSNIQVGDELVVLFFCPTPYLLRQVKQETLFVGEAYVMGLMYGEALDMLERGEVKETQ</sequence>
<dbReference type="InterPro" id="IPR052895">
    <property type="entry name" value="HetReg/Transcr_Mod"/>
</dbReference>
<dbReference type="PANTHER" id="PTHR24148">
    <property type="entry name" value="ANKYRIN REPEAT DOMAIN-CONTAINING PROTEIN 39 HOMOLOG-RELATED"/>
    <property type="match status" value="1"/>
</dbReference>
<dbReference type="EMBL" id="NAJO01000007">
    <property type="protein sequence ID" value="OQO11372.1"/>
    <property type="molecule type" value="Genomic_DNA"/>
</dbReference>
<dbReference type="InParanoid" id="A0A1V8TJI4"/>
<accession>A0A1V8TJI4</accession>
<dbReference type="PANTHER" id="PTHR24148:SF64">
    <property type="entry name" value="HETEROKARYON INCOMPATIBILITY DOMAIN-CONTAINING PROTEIN"/>
    <property type="match status" value="1"/>
</dbReference>
<reference evidence="2" key="1">
    <citation type="submission" date="2017-03" db="EMBL/GenBank/DDBJ databases">
        <title>Genomes of endolithic fungi from Antarctica.</title>
        <authorList>
            <person name="Coleine C."/>
            <person name="Masonjones S."/>
            <person name="Stajich J.E."/>
        </authorList>
    </citation>
    <scope>NUCLEOTIDE SEQUENCE [LARGE SCALE GENOMIC DNA]</scope>
    <source>
        <strain evidence="2">CCFEE 5527</strain>
    </source>
</reference>